<evidence type="ECO:0000313" key="2">
    <source>
        <dbReference type="Proteomes" id="UP001066276"/>
    </source>
</evidence>
<accession>A0AAV7UXF1</accession>
<dbReference type="EMBL" id="JANPWB010000004">
    <property type="protein sequence ID" value="KAJ1193777.1"/>
    <property type="molecule type" value="Genomic_DNA"/>
</dbReference>
<evidence type="ECO:0000313" key="1">
    <source>
        <dbReference type="EMBL" id="KAJ1193777.1"/>
    </source>
</evidence>
<keyword evidence="2" id="KW-1185">Reference proteome</keyword>
<dbReference type="Proteomes" id="UP001066276">
    <property type="component" value="Chromosome 2_2"/>
</dbReference>
<name>A0AAV7UXF1_PLEWA</name>
<sequence>MALVSALRKQAACQAPGDVLAQMGTDELSLVFNEYSGSDRTRRRRSLTSVRDGEAAECVLTPLLSPRPGLDRGGKFEGQCDWRAVAEVPGGRWWLLMLVVQRRSGQVKKVGLGEGPLKDHI</sequence>
<reference evidence="1" key="1">
    <citation type="journal article" date="2022" name="bioRxiv">
        <title>Sequencing and chromosome-scale assembly of the giantPleurodeles waltlgenome.</title>
        <authorList>
            <person name="Brown T."/>
            <person name="Elewa A."/>
            <person name="Iarovenko S."/>
            <person name="Subramanian E."/>
            <person name="Araus A.J."/>
            <person name="Petzold A."/>
            <person name="Susuki M."/>
            <person name="Suzuki K.-i.T."/>
            <person name="Hayashi T."/>
            <person name="Toyoda A."/>
            <person name="Oliveira C."/>
            <person name="Osipova E."/>
            <person name="Leigh N.D."/>
            <person name="Simon A."/>
            <person name="Yun M.H."/>
        </authorList>
    </citation>
    <scope>NUCLEOTIDE SEQUENCE</scope>
    <source>
        <strain evidence="1">20211129_DDA</strain>
        <tissue evidence="1">Liver</tissue>
    </source>
</reference>
<proteinExistence type="predicted"/>
<comment type="caution">
    <text evidence="1">The sequence shown here is derived from an EMBL/GenBank/DDBJ whole genome shotgun (WGS) entry which is preliminary data.</text>
</comment>
<protein>
    <submittedName>
        <fullName evidence="1">Uncharacterized protein</fullName>
    </submittedName>
</protein>
<dbReference type="AlphaFoldDB" id="A0AAV7UXF1"/>
<gene>
    <name evidence="1" type="ORF">NDU88_003073</name>
</gene>
<organism evidence="1 2">
    <name type="scientific">Pleurodeles waltl</name>
    <name type="common">Iberian ribbed newt</name>
    <dbReference type="NCBI Taxonomy" id="8319"/>
    <lineage>
        <taxon>Eukaryota</taxon>
        <taxon>Metazoa</taxon>
        <taxon>Chordata</taxon>
        <taxon>Craniata</taxon>
        <taxon>Vertebrata</taxon>
        <taxon>Euteleostomi</taxon>
        <taxon>Amphibia</taxon>
        <taxon>Batrachia</taxon>
        <taxon>Caudata</taxon>
        <taxon>Salamandroidea</taxon>
        <taxon>Salamandridae</taxon>
        <taxon>Pleurodelinae</taxon>
        <taxon>Pleurodeles</taxon>
    </lineage>
</organism>